<keyword evidence="3" id="KW-1003">Cell membrane</keyword>
<evidence type="ECO:0000256" key="5">
    <source>
        <dbReference type="ARBA" id="ARBA00022847"/>
    </source>
</evidence>
<feature type="transmembrane region" description="Helical" evidence="8">
    <location>
        <begin position="333"/>
        <end position="357"/>
    </location>
</feature>
<feature type="transmembrane region" description="Helical" evidence="8">
    <location>
        <begin position="21"/>
        <end position="41"/>
    </location>
</feature>
<evidence type="ECO:0000256" key="7">
    <source>
        <dbReference type="ARBA" id="ARBA00023136"/>
    </source>
</evidence>
<dbReference type="InterPro" id="IPR051084">
    <property type="entry name" value="H+-coupled_symporters"/>
</dbReference>
<dbReference type="InterPro" id="IPR020846">
    <property type="entry name" value="MFS_dom"/>
</dbReference>
<evidence type="ECO:0000256" key="2">
    <source>
        <dbReference type="ARBA" id="ARBA00022448"/>
    </source>
</evidence>
<organism evidence="10 11">
    <name type="scientific">Helicobacter trogontum</name>
    <dbReference type="NCBI Taxonomy" id="50960"/>
    <lineage>
        <taxon>Bacteria</taxon>
        <taxon>Pseudomonadati</taxon>
        <taxon>Campylobacterota</taxon>
        <taxon>Epsilonproteobacteria</taxon>
        <taxon>Campylobacterales</taxon>
        <taxon>Helicobacteraceae</taxon>
        <taxon>Helicobacter</taxon>
    </lineage>
</organism>
<dbReference type="Proteomes" id="UP000029878">
    <property type="component" value="Unassembled WGS sequence"/>
</dbReference>
<keyword evidence="5" id="KW-0769">Symport</keyword>
<feature type="transmembrane region" description="Helical" evidence="8">
    <location>
        <begin position="402"/>
        <end position="420"/>
    </location>
</feature>
<feature type="domain" description="Major facilitator superfamily (MFS) profile" evidence="9">
    <location>
        <begin position="21"/>
        <end position="425"/>
    </location>
</feature>
<protein>
    <submittedName>
        <fullName evidence="10">MFS transporter</fullName>
    </submittedName>
</protein>
<feature type="transmembrane region" description="Helical" evidence="8">
    <location>
        <begin position="193"/>
        <end position="212"/>
    </location>
</feature>
<feature type="transmembrane region" description="Helical" evidence="8">
    <location>
        <begin position="280"/>
        <end position="300"/>
    </location>
</feature>
<feature type="transmembrane region" description="Helical" evidence="8">
    <location>
        <begin position="369"/>
        <end position="390"/>
    </location>
</feature>
<evidence type="ECO:0000256" key="1">
    <source>
        <dbReference type="ARBA" id="ARBA00004651"/>
    </source>
</evidence>
<dbReference type="AlphaFoldDB" id="A0A4U8SDS2"/>
<feature type="transmembrane region" description="Helical" evidence="8">
    <location>
        <begin position="93"/>
        <end position="111"/>
    </location>
</feature>
<dbReference type="GO" id="GO:0005886">
    <property type="term" value="C:plasma membrane"/>
    <property type="evidence" value="ECO:0007669"/>
    <property type="project" value="UniProtKB-SubCell"/>
</dbReference>
<feature type="transmembrane region" description="Helical" evidence="8">
    <location>
        <begin position="61"/>
        <end position="81"/>
    </location>
</feature>
<feature type="transmembrane region" description="Helical" evidence="8">
    <location>
        <begin position="117"/>
        <end position="143"/>
    </location>
</feature>
<feature type="transmembrane region" description="Helical" evidence="8">
    <location>
        <begin position="242"/>
        <end position="260"/>
    </location>
</feature>
<dbReference type="InterPro" id="IPR005828">
    <property type="entry name" value="MFS_sugar_transport-like"/>
</dbReference>
<dbReference type="PANTHER" id="PTHR43528">
    <property type="entry name" value="ALPHA-KETOGLUTARATE PERMEASE"/>
    <property type="match status" value="1"/>
</dbReference>
<evidence type="ECO:0000256" key="8">
    <source>
        <dbReference type="SAM" id="Phobius"/>
    </source>
</evidence>
<accession>A0A4U8SDS2</accession>
<keyword evidence="6 8" id="KW-1133">Transmembrane helix</keyword>
<name>A0A4U8SDS2_9HELI</name>
<dbReference type="PANTHER" id="PTHR43528:SF1">
    <property type="entry name" value="ALPHA-KETOGLUTARATE PERMEASE"/>
    <property type="match status" value="1"/>
</dbReference>
<evidence type="ECO:0000256" key="3">
    <source>
        <dbReference type="ARBA" id="ARBA00022475"/>
    </source>
</evidence>
<gene>
    <name evidence="10" type="ORF">LS81_002205</name>
</gene>
<evidence type="ECO:0000256" key="6">
    <source>
        <dbReference type="ARBA" id="ARBA00022989"/>
    </source>
</evidence>
<dbReference type="OrthoDB" id="6766492at2"/>
<evidence type="ECO:0000313" key="10">
    <source>
        <dbReference type="EMBL" id="TLD84298.1"/>
    </source>
</evidence>
<reference evidence="10 11" key="1">
    <citation type="journal article" date="2014" name="Genome Announc.">
        <title>Draft genome sequences of eight enterohepatic helicobacter species isolated from both laboratory and wild rodents.</title>
        <authorList>
            <person name="Sheh A."/>
            <person name="Shen Z."/>
            <person name="Fox J.G."/>
        </authorList>
    </citation>
    <scope>NUCLEOTIDE SEQUENCE [LARGE SCALE GENOMIC DNA]</scope>
    <source>
        <strain evidence="10 11">ATCC 700114</strain>
    </source>
</reference>
<dbReference type="InterPro" id="IPR005829">
    <property type="entry name" value="Sugar_transporter_CS"/>
</dbReference>
<feature type="transmembrane region" description="Helical" evidence="8">
    <location>
        <begin position="307"/>
        <end position="327"/>
    </location>
</feature>
<dbReference type="InterPro" id="IPR036259">
    <property type="entry name" value="MFS_trans_sf"/>
</dbReference>
<dbReference type="PROSITE" id="PS00217">
    <property type="entry name" value="SUGAR_TRANSPORT_2"/>
    <property type="match status" value="1"/>
</dbReference>
<keyword evidence="2" id="KW-0813">Transport</keyword>
<dbReference type="EMBL" id="JRPL02000003">
    <property type="protein sequence ID" value="TLD84298.1"/>
    <property type="molecule type" value="Genomic_DNA"/>
</dbReference>
<comment type="subcellular location">
    <subcellularLocation>
        <location evidence="1">Cell membrane</location>
        <topology evidence="1">Multi-pass membrane protein</topology>
    </subcellularLocation>
</comment>
<keyword evidence="7 8" id="KW-0472">Membrane</keyword>
<dbReference type="GO" id="GO:0015293">
    <property type="term" value="F:symporter activity"/>
    <property type="evidence" value="ECO:0007669"/>
    <property type="project" value="UniProtKB-KW"/>
</dbReference>
<evidence type="ECO:0000259" key="9">
    <source>
        <dbReference type="PROSITE" id="PS50850"/>
    </source>
</evidence>
<keyword evidence="4 8" id="KW-0812">Transmembrane</keyword>
<dbReference type="Pfam" id="PF00083">
    <property type="entry name" value="Sugar_tr"/>
    <property type="match status" value="1"/>
</dbReference>
<evidence type="ECO:0000313" key="11">
    <source>
        <dbReference type="Proteomes" id="UP000029878"/>
    </source>
</evidence>
<dbReference type="RefSeq" id="WP_034344726.1">
    <property type="nucleotide sequence ID" value="NZ_FZNG01000029.1"/>
</dbReference>
<comment type="caution">
    <text evidence="10">The sequence shown here is derived from an EMBL/GenBank/DDBJ whole genome shotgun (WGS) entry which is preliminary data.</text>
</comment>
<sequence>MVLFKRNRSELDISKTKTIRSVIAASSGNLVEWFDFYIYAFATPYFASNFSDAQSSVIQQISVFGVFAIGFLMLPIGSMVFGSIADKIGRKSSMIFSIVLMAIGSFLIAFLPGKNIIGDAAIIFLLLARLLQGFAVGGEYGIAAAYLSEVAPHGKRGFYSSFQYFTLIGGQLLAIASISCMFLFISHEEMSEWGWRVLFFIGGMFALFSLLIRSFMSDNSAEELKCHADRGSFKALLKSYKSVLLVFGITAGCSPAYYIITTYSKIYMINNGIDPQIASNIMLGAIFILFISVPFFGILSDKIGLKTCLLAFCIFTIFGIYPAFMAMKTFTNPFALFAIIGSMCFMLGLYSAVAGIFKTTLFPQHIRALGTGFSYAVAAALFGGSANYVALQFKEYGVEQGFFIYLGILMVIATVCVILIPKNRNLD</sequence>
<evidence type="ECO:0000256" key="4">
    <source>
        <dbReference type="ARBA" id="ARBA00022692"/>
    </source>
</evidence>
<dbReference type="SUPFAM" id="SSF103473">
    <property type="entry name" value="MFS general substrate transporter"/>
    <property type="match status" value="1"/>
</dbReference>
<proteinExistence type="predicted"/>
<dbReference type="PROSITE" id="PS50850">
    <property type="entry name" value="MFS"/>
    <property type="match status" value="1"/>
</dbReference>
<dbReference type="Gene3D" id="1.20.1250.20">
    <property type="entry name" value="MFS general substrate transporter like domains"/>
    <property type="match status" value="2"/>
</dbReference>
<feature type="transmembrane region" description="Helical" evidence="8">
    <location>
        <begin position="164"/>
        <end position="187"/>
    </location>
</feature>